<keyword evidence="3" id="KW-1185">Reference proteome</keyword>
<keyword evidence="1" id="KW-0732">Signal</keyword>
<feature type="signal peptide" evidence="1">
    <location>
        <begin position="1"/>
        <end position="22"/>
    </location>
</feature>
<evidence type="ECO:0000313" key="2">
    <source>
        <dbReference type="EMBL" id="AZQ65323.1"/>
    </source>
</evidence>
<name>A0A3Q9FQ28_9BACT</name>
<reference evidence="2 3" key="1">
    <citation type="submission" date="2018-12" db="EMBL/GenBank/DDBJ databases">
        <title>Flammeovirga pectinis sp. nov., isolated from the gut of the Korean scallop, Patinopecten yessoensis.</title>
        <authorList>
            <person name="Bae J.-W."/>
            <person name="Jeong Y.-S."/>
            <person name="Kang W."/>
        </authorList>
    </citation>
    <scope>NUCLEOTIDE SEQUENCE [LARGE SCALE GENOMIC DNA]</scope>
    <source>
        <strain evidence="2 3">L12M1</strain>
    </source>
</reference>
<dbReference type="PROSITE" id="PS51257">
    <property type="entry name" value="PROKAR_LIPOPROTEIN"/>
    <property type="match status" value="1"/>
</dbReference>
<protein>
    <submittedName>
        <fullName evidence="2">Uncharacterized protein</fullName>
    </submittedName>
</protein>
<dbReference type="RefSeq" id="WP_126619929.1">
    <property type="nucleotide sequence ID" value="NZ_CP034563.1"/>
</dbReference>
<dbReference type="EMBL" id="CP034563">
    <property type="protein sequence ID" value="AZQ65323.1"/>
    <property type="molecule type" value="Genomic_DNA"/>
</dbReference>
<accession>A0A3Q9FQ28</accession>
<evidence type="ECO:0000313" key="3">
    <source>
        <dbReference type="Proteomes" id="UP000267268"/>
    </source>
</evidence>
<evidence type="ECO:0000256" key="1">
    <source>
        <dbReference type="SAM" id="SignalP"/>
    </source>
</evidence>
<organism evidence="2 3">
    <name type="scientific">Flammeovirga pectinis</name>
    <dbReference type="NCBI Taxonomy" id="2494373"/>
    <lineage>
        <taxon>Bacteria</taxon>
        <taxon>Pseudomonadati</taxon>
        <taxon>Bacteroidota</taxon>
        <taxon>Cytophagia</taxon>
        <taxon>Cytophagales</taxon>
        <taxon>Flammeovirgaceae</taxon>
        <taxon>Flammeovirga</taxon>
    </lineage>
</organism>
<dbReference type="OrthoDB" id="9944593at2"/>
<feature type="chain" id="PRO_5018587395" evidence="1">
    <location>
        <begin position="23"/>
        <end position="60"/>
    </location>
</feature>
<dbReference type="AlphaFoldDB" id="A0A3Q9FQ28"/>
<sequence length="60" mass="6564">MRPLLLSILLLLSLISCTQTPAILPKDPTQIQLIKDTIEESPSNLDTVTVLPSNNLIVQP</sequence>
<dbReference type="Proteomes" id="UP000267268">
    <property type="component" value="Chromosome 2"/>
</dbReference>
<gene>
    <name evidence="2" type="ORF">EI427_24220</name>
</gene>
<dbReference type="KEGG" id="fll:EI427_24220"/>
<proteinExistence type="predicted"/>